<reference evidence="1 2" key="1">
    <citation type="submission" date="2019-03" db="EMBL/GenBank/DDBJ databases">
        <title>Genomic Encyclopedia of Type Strains, Phase IV (KMG-IV): sequencing the most valuable type-strain genomes for metagenomic binning, comparative biology and taxonomic classification.</title>
        <authorList>
            <person name="Goeker M."/>
        </authorList>
    </citation>
    <scope>NUCLEOTIDE SEQUENCE [LARGE SCALE GENOMIC DNA]</scope>
    <source>
        <strain evidence="1 2">DSM 16998</strain>
    </source>
</reference>
<protein>
    <submittedName>
        <fullName evidence="1">Uncharacterized protein</fullName>
    </submittedName>
</protein>
<name>A0A4R6QME6_9BURK</name>
<evidence type="ECO:0000313" key="1">
    <source>
        <dbReference type="EMBL" id="TDP71115.1"/>
    </source>
</evidence>
<accession>A0A4R6QME6</accession>
<dbReference type="AlphaFoldDB" id="A0A4R6QME6"/>
<organism evidence="1 2">
    <name type="scientific">Roseateles toxinivorans</name>
    <dbReference type="NCBI Taxonomy" id="270368"/>
    <lineage>
        <taxon>Bacteria</taxon>
        <taxon>Pseudomonadati</taxon>
        <taxon>Pseudomonadota</taxon>
        <taxon>Betaproteobacteria</taxon>
        <taxon>Burkholderiales</taxon>
        <taxon>Sphaerotilaceae</taxon>
        <taxon>Roseateles</taxon>
    </lineage>
</organism>
<evidence type="ECO:0000313" key="2">
    <source>
        <dbReference type="Proteomes" id="UP000295361"/>
    </source>
</evidence>
<gene>
    <name evidence="1" type="ORF">DES47_10393</name>
</gene>
<proteinExistence type="predicted"/>
<comment type="caution">
    <text evidence="1">The sequence shown here is derived from an EMBL/GenBank/DDBJ whole genome shotgun (WGS) entry which is preliminary data.</text>
</comment>
<dbReference type="EMBL" id="SNXS01000003">
    <property type="protein sequence ID" value="TDP71115.1"/>
    <property type="molecule type" value="Genomic_DNA"/>
</dbReference>
<dbReference type="InParanoid" id="A0A4R6QME6"/>
<sequence length="328" mass="37111">MTPPVARRVPRLRYRPTALQDLDECFELMPAWLGLDAALSHELRRLWDSLVDQPAVLTGVMEDMALPPGQRIQAWGVTMALRPAQVQALALDSGPHAHVTRRIYASLLDGSQPPMSDREIGLLNARGELVLMILHFSQRHTDLSDPYVSSVIAIANDTFRAFHDGYQLRAFFYETSAEVEPIAAASGFLPRRYADQTALQALPPALRPSLMGLTREEARSRLPGSPARNTFEHQPPMFRFSASQRRLLWLSLFDDSDEHLMQALDVSIHGLKKLWRGVYERIEDVAPDFFGEAAGDNEGRRGPEKRRQVLAYVRQRPEELRPWVEQGT</sequence>
<dbReference type="Proteomes" id="UP000295361">
    <property type="component" value="Unassembled WGS sequence"/>
</dbReference>
<keyword evidence="2" id="KW-1185">Reference proteome</keyword>